<organism evidence="2 3">
    <name type="scientific">Diplogelasinospora grovesii</name>
    <dbReference type="NCBI Taxonomy" id="303347"/>
    <lineage>
        <taxon>Eukaryota</taxon>
        <taxon>Fungi</taxon>
        <taxon>Dikarya</taxon>
        <taxon>Ascomycota</taxon>
        <taxon>Pezizomycotina</taxon>
        <taxon>Sordariomycetes</taxon>
        <taxon>Sordariomycetidae</taxon>
        <taxon>Sordariales</taxon>
        <taxon>Diplogelasinosporaceae</taxon>
        <taxon>Diplogelasinospora</taxon>
    </lineage>
</organism>
<name>A0AAN6N312_9PEZI</name>
<keyword evidence="3" id="KW-1185">Reference proteome</keyword>
<evidence type="ECO:0000313" key="2">
    <source>
        <dbReference type="EMBL" id="KAK3938272.1"/>
    </source>
</evidence>
<comment type="caution">
    <text evidence="2">The sequence shown here is derived from an EMBL/GenBank/DDBJ whole genome shotgun (WGS) entry which is preliminary data.</text>
</comment>
<dbReference type="Proteomes" id="UP001303473">
    <property type="component" value="Unassembled WGS sequence"/>
</dbReference>
<proteinExistence type="predicted"/>
<protein>
    <submittedName>
        <fullName evidence="2">Uncharacterized protein</fullName>
    </submittedName>
</protein>
<gene>
    <name evidence="2" type="ORF">QBC46DRAFT_410336</name>
</gene>
<accession>A0AAN6N312</accession>
<sequence length="216" mass="23901">MFNNQQPNLGGTFKTRPPRNAHPPRGMGLNFPRNRATDSCLSNSPGDHVEPDGNPTLDAKLDNISQQLDNFDAMFRKLLDGVNELSSQMAGFKVVLQALIDNMNVWTSDIKGLVRQQQAQPRKKEPQNPDCFTWSAYLIGKRKSTGKNVLSKARYVTSTIALNMLSEAIQFASAASLFPARYKRLPLGYVTIGQEAQREAAFYAATTSGLPRLISL</sequence>
<reference evidence="3" key="1">
    <citation type="journal article" date="2023" name="Mol. Phylogenet. Evol.">
        <title>Genome-scale phylogeny and comparative genomics of the fungal order Sordariales.</title>
        <authorList>
            <person name="Hensen N."/>
            <person name="Bonometti L."/>
            <person name="Westerberg I."/>
            <person name="Brannstrom I.O."/>
            <person name="Guillou S."/>
            <person name="Cros-Aarteil S."/>
            <person name="Calhoun S."/>
            <person name="Haridas S."/>
            <person name="Kuo A."/>
            <person name="Mondo S."/>
            <person name="Pangilinan J."/>
            <person name="Riley R."/>
            <person name="LaButti K."/>
            <person name="Andreopoulos B."/>
            <person name="Lipzen A."/>
            <person name="Chen C."/>
            <person name="Yan M."/>
            <person name="Daum C."/>
            <person name="Ng V."/>
            <person name="Clum A."/>
            <person name="Steindorff A."/>
            <person name="Ohm R.A."/>
            <person name="Martin F."/>
            <person name="Silar P."/>
            <person name="Natvig D.O."/>
            <person name="Lalanne C."/>
            <person name="Gautier V."/>
            <person name="Ament-Velasquez S.L."/>
            <person name="Kruys A."/>
            <person name="Hutchinson M.I."/>
            <person name="Powell A.J."/>
            <person name="Barry K."/>
            <person name="Miller A.N."/>
            <person name="Grigoriev I.V."/>
            <person name="Debuchy R."/>
            <person name="Gladieux P."/>
            <person name="Hiltunen Thoren M."/>
            <person name="Johannesson H."/>
        </authorList>
    </citation>
    <scope>NUCLEOTIDE SEQUENCE [LARGE SCALE GENOMIC DNA]</scope>
    <source>
        <strain evidence="3">CBS 340.73</strain>
    </source>
</reference>
<evidence type="ECO:0000256" key="1">
    <source>
        <dbReference type="SAM" id="MobiDB-lite"/>
    </source>
</evidence>
<feature type="region of interest" description="Disordered" evidence="1">
    <location>
        <begin position="1"/>
        <end position="55"/>
    </location>
</feature>
<dbReference type="EMBL" id="MU853833">
    <property type="protein sequence ID" value="KAK3938272.1"/>
    <property type="molecule type" value="Genomic_DNA"/>
</dbReference>
<dbReference type="AlphaFoldDB" id="A0AAN6N312"/>
<evidence type="ECO:0000313" key="3">
    <source>
        <dbReference type="Proteomes" id="UP001303473"/>
    </source>
</evidence>